<proteinExistence type="predicted"/>
<protein>
    <submittedName>
        <fullName evidence="1">Uncharacterized protein</fullName>
    </submittedName>
</protein>
<organism evidence="1">
    <name type="scientific">bioreactor metagenome</name>
    <dbReference type="NCBI Taxonomy" id="1076179"/>
    <lineage>
        <taxon>unclassified sequences</taxon>
        <taxon>metagenomes</taxon>
        <taxon>ecological metagenomes</taxon>
    </lineage>
</organism>
<dbReference type="AlphaFoldDB" id="A0A645HXV9"/>
<reference evidence="1" key="1">
    <citation type="submission" date="2019-08" db="EMBL/GenBank/DDBJ databases">
        <authorList>
            <person name="Kucharzyk K."/>
            <person name="Murdoch R.W."/>
            <person name="Higgins S."/>
            <person name="Loffler F."/>
        </authorList>
    </citation>
    <scope>NUCLEOTIDE SEQUENCE</scope>
</reference>
<gene>
    <name evidence="1" type="ORF">SDC9_191398</name>
</gene>
<dbReference type="EMBL" id="VSSQ01102499">
    <property type="protein sequence ID" value="MPN43837.1"/>
    <property type="molecule type" value="Genomic_DNA"/>
</dbReference>
<name>A0A645HXV9_9ZZZZ</name>
<evidence type="ECO:0000313" key="1">
    <source>
        <dbReference type="EMBL" id="MPN43837.1"/>
    </source>
</evidence>
<accession>A0A645HXV9</accession>
<comment type="caution">
    <text evidence="1">The sequence shown here is derived from an EMBL/GenBank/DDBJ whole genome shotgun (WGS) entry which is preliminary data.</text>
</comment>
<sequence length="58" mass="6435">MREIRLNKLARSCTVAYDNAVIPDRAWHDLLAGANTPAAQALLGIIEDKYEEVCHGQL</sequence>